<keyword evidence="2" id="KW-1185">Reference proteome</keyword>
<proteinExistence type="predicted"/>
<protein>
    <submittedName>
        <fullName evidence="1">Uncharacterized protein</fullName>
    </submittedName>
</protein>
<organism evidence="1 2">
    <name type="scientific">Mesorhabditis spiculigera</name>
    <dbReference type="NCBI Taxonomy" id="96644"/>
    <lineage>
        <taxon>Eukaryota</taxon>
        <taxon>Metazoa</taxon>
        <taxon>Ecdysozoa</taxon>
        <taxon>Nematoda</taxon>
        <taxon>Chromadorea</taxon>
        <taxon>Rhabditida</taxon>
        <taxon>Rhabditina</taxon>
        <taxon>Rhabditomorpha</taxon>
        <taxon>Rhabditoidea</taxon>
        <taxon>Rhabditidae</taxon>
        <taxon>Mesorhabditinae</taxon>
        <taxon>Mesorhabditis</taxon>
    </lineage>
</organism>
<dbReference type="EMBL" id="CATQJA010002665">
    <property type="protein sequence ID" value="CAJ0583477.1"/>
    <property type="molecule type" value="Genomic_DNA"/>
</dbReference>
<feature type="non-terminal residue" evidence="1">
    <location>
        <position position="91"/>
    </location>
</feature>
<name>A0AA36D9R5_9BILA</name>
<reference evidence="1" key="1">
    <citation type="submission" date="2023-06" db="EMBL/GenBank/DDBJ databases">
        <authorList>
            <person name="Delattre M."/>
        </authorList>
    </citation>
    <scope>NUCLEOTIDE SEQUENCE</scope>
    <source>
        <strain evidence="1">AF72</strain>
    </source>
</reference>
<dbReference type="Proteomes" id="UP001177023">
    <property type="component" value="Unassembled WGS sequence"/>
</dbReference>
<dbReference type="AlphaFoldDB" id="A0AA36D9R5"/>
<sequence length="91" mass="10329">MTMEMTPPKICRTHEAFLRRGLDAWKWRSTSFQPELKLTLQKSGAAIPAVLVKTTAYSFGVELGKKPKYTECLEYLFELAIEASKAGIKIY</sequence>
<evidence type="ECO:0000313" key="1">
    <source>
        <dbReference type="EMBL" id="CAJ0583477.1"/>
    </source>
</evidence>
<gene>
    <name evidence="1" type="ORF">MSPICULIGERA_LOCUS21556</name>
</gene>
<accession>A0AA36D9R5</accession>
<evidence type="ECO:0000313" key="2">
    <source>
        <dbReference type="Proteomes" id="UP001177023"/>
    </source>
</evidence>
<comment type="caution">
    <text evidence="1">The sequence shown here is derived from an EMBL/GenBank/DDBJ whole genome shotgun (WGS) entry which is preliminary data.</text>
</comment>